<feature type="transmembrane region" description="Helical" evidence="1">
    <location>
        <begin position="12"/>
        <end position="33"/>
    </location>
</feature>
<comment type="caution">
    <text evidence="2">The sequence shown here is derived from an EMBL/GenBank/DDBJ whole genome shotgun (WGS) entry which is preliminary data.</text>
</comment>
<evidence type="ECO:0000313" key="2">
    <source>
        <dbReference type="EMBL" id="EGP93360.1"/>
    </source>
</evidence>
<protein>
    <submittedName>
        <fullName evidence="2">Uncharacterized protein</fullName>
    </submittedName>
</protein>
<dbReference type="AlphaFoldDB" id="F9CVQ8"/>
<keyword evidence="1" id="KW-1133">Transmembrane helix</keyword>
<evidence type="ECO:0000256" key="1">
    <source>
        <dbReference type="SAM" id="Phobius"/>
    </source>
</evidence>
<dbReference type="EMBL" id="AFPU01000001">
    <property type="protein sequence ID" value="EGP93360.1"/>
    <property type="molecule type" value="Genomic_DNA"/>
</dbReference>
<proteinExistence type="predicted"/>
<dbReference type="PATRIC" id="fig|1001994.6.peg.576"/>
<evidence type="ECO:0000313" key="3">
    <source>
        <dbReference type="Proteomes" id="UP000004440"/>
    </source>
</evidence>
<keyword evidence="1" id="KW-0472">Membrane</keyword>
<name>F9CVQ8_9ARCH</name>
<keyword evidence="1" id="KW-0812">Transmembrane</keyword>
<dbReference type="Proteomes" id="UP000004440">
    <property type="component" value="Unassembled WGS sequence"/>
</dbReference>
<gene>
    <name evidence="2" type="ORF">MY1_0595</name>
</gene>
<reference evidence="2 3" key="1">
    <citation type="journal article" date="2011" name="J. Bacteriol.">
        <title>Genome Sequence of an Ammonia-Oxidizing Soil Archaeon, "Candidatus Nitrosoarchaeum koreensis" MY1.</title>
        <authorList>
            <person name="Kim B.K."/>
            <person name="Jung M.Y."/>
            <person name="Yu D.S."/>
            <person name="Park S.J."/>
            <person name="Oh T.K."/>
            <person name="Rhee S.K."/>
            <person name="Kim J.F."/>
        </authorList>
    </citation>
    <scope>NUCLEOTIDE SEQUENCE [LARGE SCALE GENOMIC DNA]</scope>
    <source>
        <strain evidence="2 3">MY1</strain>
    </source>
</reference>
<organism evidence="2 3">
    <name type="scientific">Nitrosarchaeum koreense MY1</name>
    <dbReference type="NCBI Taxonomy" id="1001994"/>
    <lineage>
        <taxon>Archaea</taxon>
        <taxon>Nitrososphaerota</taxon>
        <taxon>Nitrososphaeria</taxon>
        <taxon>Nitrosopumilales</taxon>
        <taxon>Nitrosopumilaceae</taxon>
        <taxon>Nitrosarchaeum</taxon>
    </lineage>
</organism>
<sequence>MVLKMNKQNTVGIIAILIIIGTVGYSLLNVYALDQLELGGRDNLFRFFSFNTIDGKINVCNNSFFPANFNELDIAIYFEEKLLGTYIINSASISPYSVLESNGKYVSDSMEYSQTLFMHFDHLFSESDTTIRIDPRKMNVVTHFQTTIIGIPYSVSEKYTAFDFWNMLNDGENTTC</sequence>
<accession>F9CVQ8</accession>
<keyword evidence="3" id="KW-1185">Reference proteome</keyword>